<reference evidence="1 2" key="1">
    <citation type="submission" date="2017-03" db="EMBL/GenBank/DDBJ databases">
        <title>WGS assembly of Porphyra umbilicalis.</title>
        <authorList>
            <person name="Brawley S.H."/>
            <person name="Blouin N.A."/>
            <person name="Ficko-Blean E."/>
            <person name="Wheeler G.L."/>
            <person name="Lohr M."/>
            <person name="Goodson H.V."/>
            <person name="Jenkins J.W."/>
            <person name="Blaby-Haas C.E."/>
            <person name="Helliwell K.E."/>
            <person name="Chan C."/>
            <person name="Marriage T."/>
            <person name="Bhattacharya D."/>
            <person name="Klein A.S."/>
            <person name="Badis Y."/>
            <person name="Brodie J."/>
            <person name="Cao Y."/>
            <person name="Collen J."/>
            <person name="Dittami S.M."/>
            <person name="Gachon C.M."/>
            <person name="Green B.R."/>
            <person name="Karpowicz S."/>
            <person name="Kim J.W."/>
            <person name="Kudahl U."/>
            <person name="Lin S."/>
            <person name="Michel G."/>
            <person name="Mittag M."/>
            <person name="Olson B.J."/>
            <person name="Pangilinan J."/>
            <person name="Peng Y."/>
            <person name="Qiu H."/>
            <person name="Shu S."/>
            <person name="Singer J.T."/>
            <person name="Smith A.G."/>
            <person name="Sprecher B.N."/>
            <person name="Wagner V."/>
            <person name="Wang W."/>
            <person name="Wang Z.-Y."/>
            <person name="Yan J."/>
            <person name="Yarish C."/>
            <person name="Zoeuner-Riek S."/>
            <person name="Zhuang Y."/>
            <person name="Zou Y."/>
            <person name="Lindquist E.A."/>
            <person name="Grimwood J."/>
            <person name="Barry K."/>
            <person name="Rokhsar D.S."/>
            <person name="Schmutz J."/>
            <person name="Stiller J.W."/>
            <person name="Grossman A.R."/>
            <person name="Prochnik S.E."/>
        </authorList>
    </citation>
    <scope>NUCLEOTIDE SEQUENCE [LARGE SCALE GENOMIC DNA]</scope>
    <source>
        <strain evidence="1">4086291</strain>
    </source>
</reference>
<gene>
    <name evidence="1" type="ORF">BU14_0384s0007</name>
</gene>
<evidence type="ECO:0000313" key="2">
    <source>
        <dbReference type="Proteomes" id="UP000218209"/>
    </source>
</evidence>
<accession>A0A1X6NWM7</accession>
<dbReference type="AlphaFoldDB" id="A0A1X6NWM7"/>
<dbReference type="Proteomes" id="UP000218209">
    <property type="component" value="Unassembled WGS sequence"/>
</dbReference>
<name>A0A1X6NWM7_PORUM</name>
<keyword evidence="2" id="KW-1185">Reference proteome</keyword>
<sequence length="240" mass="23417">MCCRLLIRLTASGCSSSCAFGGSGRGGGDGGATSALDGGDVPVVVDVNGALAVVDALSPCVQPPAADLVLAVAADVHCPGVGDAYPAAFSADGPLRNASVEHEPASAATPPPTACPCHRLGACGGCGRRRPVGGAVLAERGSRTADAAAATAMSLERPARRAASATWAAGAASPTPVASGKACACHEGDVGEEDNCASAALNSGRKAAETVRRALLGLPSRSPAPASSISWPDVWSGSCC</sequence>
<proteinExistence type="predicted"/>
<organism evidence="1 2">
    <name type="scientific">Porphyra umbilicalis</name>
    <name type="common">Purple laver</name>
    <name type="synonym">Red alga</name>
    <dbReference type="NCBI Taxonomy" id="2786"/>
    <lineage>
        <taxon>Eukaryota</taxon>
        <taxon>Rhodophyta</taxon>
        <taxon>Bangiophyceae</taxon>
        <taxon>Bangiales</taxon>
        <taxon>Bangiaceae</taxon>
        <taxon>Porphyra</taxon>
    </lineage>
</organism>
<evidence type="ECO:0000313" key="1">
    <source>
        <dbReference type="EMBL" id="OSX73021.1"/>
    </source>
</evidence>
<protein>
    <submittedName>
        <fullName evidence="1">Uncharacterized protein</fullName>
    </submittedName>
</protein>
<dbReference type="EMBL" id="KV919024">
    <property type="protein sequence ID" value="OSX73021.1"/>
    <property type="molecule type" value="Genomic_DNA"/>
</dbReference>